<proteinExistence type="predicted"/>
<dbReference type="AlphaFoldDB" id="A0A183P310"/>
<organism evidence="1 2">
    <name type="scientific">Schistosoma mattheei</name>
    <dbReference type="NCBI Taxonomy" id="31246"/>
    <lineage>
        <taxon>Eukaryota</taxon>
        <taxon>Metazoa</taxon>
        <taxon>Spiralia</taxon>
        <taxon>Lophotrochozoa</taxon>
        <taxon>Platyhelminthes</taxon>
        <taxon>Trematoda</taxon>
        <taxon>Digenea</taxon>
        <taxon>Strigeidida</taxon>
        <taxon>Schistosomatoidea</taxon>
        <taxon>Schistosomatidae</taxon>
        <taxon>Schistosoma</taxon>
    </lineage>
</organism>
<reference evidence="1 2" key="1">
    <citation type="submission" date="2018-11" db="EMBL/GenBank/DDBJ databases">
        <authorList>
            <consortium name="Pathogen Informatics"/>
        </authorList>
    </citation>
    <scope>NUCLEOTIDE SEQUENCE [LARGE SCALE GENOMIC DNA]</scope>
    <source>
        <strain>Denwood</strain>
        <strain evidence="2">Zambia</strain>
    </source>
</reference>
<sequence>MLCIGSEYAEGRWFSPRGPSLVEDNGFQLASSTMGNAHALEKHQLPNVGSGTTGSVGLKDFESRWKSFMNSLDLSAEHIKQIELLDEEKKAELLSNYVLKKLFAYFIPGIKKS</sequence>
<accession>A0A183P310</accession>
<name>A0A183P310_9TREM</name>
<dbReference type="EMBL" id="UZAL01029152">
    <property type="protein sequence ID" value="VDP46292.1"/>
    <property type="molecule type" value="Genomic_DNA"/>
</dbReference>
<gene>
    <name evidence="1" type="ORF">SMTD_LOCUS8746</name>
</gene>
<dbReference type="Proteomes" id="UP000269396">
    <property type="component" value="Unassembled WGS sequence"/>
</dbReference>
<evidence type="ECO:0000313" key="1">
    <source>
        <dbReference type="EMBL" id="VDP46292.1"/>
    </source>
</evidence>
<protein>
    <submittedName>
        <fullName evidence="1">Uncharacterized protein</fullName>
    </submittedName>
</protein>
<evidence type="ECO:0000313" key="2">
    <source>
        <dbReference type="Proteomes" id="UP000269396"/>
    </source>
</evidence>
<dbReference type="STRING" id="31246.A0A183P310"/>
<keyword evidence="2" id="KW-1185">Reference proteome</keyword>